<sequence length="190" mass="21408">MTPWSQESYIKALLFAANAHNGQKVPGTELPYLTHLTMVSMEVTAALAVEAGLDGNLAIQCALLHDVIEDTSFGYSQVQDLFGEAVANGVQALTKHDDLPKYEKMADSLARIQQQPREVWMVKLADRITNLQPPPKHWTTEKMQSYQIEAQQIYDALHEASPALAARLKQKIDGYSQYFCRDQRREQFNG</sequence>
<dbReference type="AlphaFoldDB" id="B3E558"/>
<dbReference type="Gene3D" id="1.10.3210.10">
    <property type="entry name" value="Hypothetical protein af1432"/>
    <property type="match status" value="1"/>
</dbReference>
<dbReference type="GO" id="GO:0008893">
    <property type="term" value="F:guanosine-3',5'-bis(diphosphate) 3'-diphosphatase activity"/>
    <property type="evidence" value="ECO:0007669"/>
    <property type="project" value="TreeGrafter"/>
</dbReference>
<dbReference type="eggNOG" id="COG0317">
    <property type="taxonomic scope" value="Bacteria"/>
</dbReference>
<dbReference type="InterPro" id="IPR003607">
    <property type="entry name" value="HD/PDEase_dom"/>
</dbReference>
<dbReference type="OrthoDB" id="9802385at2"/>
<evidence type="ECO:0000313" key="2">
    <source>
        <dbReference type="Proteomes" id="UP000002420"/>
    </source>
</evidence>
<reference evidence="1 2" key="1">
    <citation type="submission" date="2008-05" db="EMBL/GenBank/DDBJ databases">
        <title>Complete sequence of chromosome of Geobacter lovleyi SZ.</title>
        <authorList>
            <consortium name="US DOE Joint Genome Institute"/>
            <person name="Lucas S."/>
            <person name="Copeland A."/>
            <person name="Lapidus A."/>
            <person name="Glavina del Rio T."/>
            <person name="Dalin E."/>
            <person name="Tice H."/>
            <person name="Bruce D."/>
            <person name="Goodwin L."/>
            <person name="Pitluck S."/>
            <person name="Chertkov O."/>
            <person name="Meincke L."/>
            <person name="Brettin T."/>
            <person name="Detter J.C."/>
            <person name="Han C."/>
            <person name="Tapia R."/>
            <person name="Kuske C.R."/>
            <person name="Schmutz J."/>
            <person name="Larimer F."/>
            <person name="Land M."/>
            <person name="Hauser L."/>
            <person name="Kyrpides N."/>
            <person name="Mikhailova N."/>
            <person name="Sung Y."/>
            <person name="Fletcher K.E."/>
            <person name="Ritalahti K.M."/>
            <person name="Loeffler F.E."/>
            <person name="Richardson P."/>
        </authorList>
    </citation>
    <scope>NUCLEOTIDE SEQUENCE [LARGE SCALE GENOMIC DNA]</scope>
    <source>
        <strain evidence="2">ATCC BAA-1151 / DSM 17278 / SZ</strain>
    </source>
</reference>
<dbReference type="PANTHER" id="PTHR46246">
    <property type="entry name" value="GUANOSINE-3',5'-BIS(DIPHOSPHATE) 3'-PYROPHOSPHOHYDROLASE MESH1"/>
    <property type="match status" value="1"/>
</dbReference>
<accession>B3E558</accession>
<dbReference type="STRING" id="398767.Glov_2329"/>
<organism evidence="1 2">
    <name type="scientific">Trichlorobacter lovleyi (strain ATCC BAA-1151 / DSM 17278 / SZ)</name>
    <name type="common">Geobacter lovleyi</name>
    <dbReference type="NCBI Taxonomy" id="398767"/>
    <lineage>
        <taxon>Bacteria</taxon>
        <taxon>Pseudomonadati</taxon>
        <taxon>Thermodesulfobacteriota</taxon>
        <taxon>Desulfuromonadia</taxon>
        <taxon>Geobacterales</taxon>
        <taxon>Geobacteraceae</taxon>
        <taxon>Trichlorobacter</taxon>
    </lineage>
</organism>
<dbReference type="EMBL" id="CP001089">
    <property type="protein sequence ID" value="ACD96045.1"/>
    <property type="molecule type" value="Genomic_DNA"/>
</dbReference>
<dbReference type="RefSeq" id="WP_012470378.1">
    <property type="nucleotide sequence ID" value="NC_010814.1"/>
</dbReference>
<keyword evidence="2" id="KW-1185">Reference proteome</keyword>
<dbReference type="InterPro" id="IPR052194">
    <property type="entry name" value="MESH1"/>
</dbReference>
<dbReference type="KEGG" id="glo:Glov_2329"/>
<dbReference type="Proteomes" id="UP000002420">
    <property type="component" value="Chromosome"/>
</dbReference>
<protein>
    <submittedName>
        <fullName evidence="1">Metal dependent phosphohydrolase</fullName>
    </submittedName>
</protein>
<dbReference type="HOGENOM" id="CLU_084517_3_0_7"/>
<dbReference type="SUPFAM" id="SSF109604">
    <property type="entry name" value="HD-domain/PDEase-like"/>
    <property type="match status" value="1"/>
</dbReference>
<dbReference type="Pfam" id="PF13328">
    <property type="entry name" value="HD_4"/>
    <property type="match status" value="1"/>
</dbReference>
<keyword evidence="1" id="KW-0378">Hydrolase</keyword>
<dbReference type="PANTHER" id="PTHR46246:SF1">
    <property type="entry name" value="GUANOSINE-3',5'-BIS(DIPHOSPHATE) 3'-PYROPHOSPHOHYDROLASE MESH1"/>
    <property type="match status" value="1"/>
</dbReference>
<dbReference type="CDD" id="cd00077">
    <property type="entry name" value="HDc"/>
    <property type="match status" value="1"/>
</dbReference>
<name>B3E558_TRIL1</name>
<proteinExistence type="predicted"/>
<gene>
    <name evidence="1" type="ordered locus">Glov_2329</name>
</gene>
<evidence type="ECO:0000313" key="1">
    <source>
        <dbReference type="EMBL" id="ACD96045.1"/>
    </source>
</evidence>